<keyword evidence="4 10" id="KW-0547">Nucleotide-binding</keyword>
<accession>A0A9D1CZ37</accession>
<reference evidence="11" key="2">
    <citation type="journal article" date="2021" name="PeerJ">
        <title>Extensive microbial diversity within the chicken gut microbiome revealed by metagenomics and culture.</title>
        <authorList>
            <person name="Gilroy R."/>
            <person name="Ravi A."/>
            <person name="Getino M."/>
            <person name="Pursley I."/>
            <person name="Horton D.L."/>
            <person name="Alikhan N.F."/>
            <person name="Baker D."/>
            <person name="Gharbi K."/>
            <person name="Hall N."/>
            <person name="Watson M."/>
            <person name="Adriaenssens E.M."/>
            <person name="Foster-Nyarko E."/>
            <person name="Jarju S."/>
            <person name="Secka A."/>
            <person name="Antonio M."/>
            <person name="Oren A."/>
            <person name="Chaudhuri R.R."/>
            <person name="La Ragione R."/>
            <person name="Hildebrand F."/>
            <person name="Pallen M.J."/>
        </authorList>
    </citation>
    <scope>NUCLEOTIDE SEQUENCE</scope>
    <source>
        <strain evidence="11">CHK147-3167</strain>
    </source>
</reference>
<dbReference type="CDD" id="cd00806">
    <property type="entry name" value="TrpRS_core"/>
    <property type="match status" value="1"/>
</dbReference>
<evidence type="ECO:0000313" key="12">
    <source>
        <dbReference type="Proteomes" id="UP000886786"/>
    </source>
</evidence>
<dbReference type="InterPro" id="IPR050203">
    <property type="entry name" value="Trp-tRNA_synthetase"/>
</dbReference>
<evidence type="ECO:0000256" key="8">
    <source>
        <dbReference type="ARBA" id="ARBA00049929"/>
    </source>
</evidence>
<dbReference type="PANTHER" id="PTHR43766">
    <property type="entry name" value="TRYPTOPHAN--TRNA LIGASE, MITOCHONDRIAL"/>
    <property type="match status" value="1"/>
</dbReference>
<evidence type="ECO:0000256" key="4">
    <source>
        <dbReference type="ARBA" id="ARBA00022741"/>
    </source>
</evidence>
<proteinExistence type="inferred from homology"/>
<evidence type="ECO:0000256" key="3">
    <source>
        <dbReference type="ARBA" id="ARBA00022598"/>
    </source>
</evidence>
<dbReference type="GO" id="GO:0005829">
    <property type="term" value="C:cytosol"/>
    <property type="evidence" value="ECO:0007669"/>
    <property type="project" value="TreeGrafter"/>
</dbReference>
<comment type="similarity">
    <text evidence="1 10">Belongs to the class-I aminoacyl-tRNA synthetase family.</text>
</comment>
<evidence type="ECO:0000256" key="5">
    <source>
        <dbReference type="ARBA" id="ARBA00022840"/>
    </source>
</evidence>
<dbReference type="InterPro" id="IPR001412">
    <property type="entry name" value="aa-tRNA-synth_I_CS"/>
</dbReference>
<evidence type="ECO:0000256" key="1">
    <source>
        <dbReference type="ARBA" id="ARBA00005594"/>
    </source>
</evidence>
<evidence type="ECO:0000256" key="10">
    <source>
        <dbReference type="RuleBase" id="RU363036"/>
    </source>
</evidence>
<dbReference type="PANTHER" id="PTHR43766:SF1">
    <property type="entry name" value="TRYPTOPHAN--TRNA LIGASE, MITOCHONDRIAL"/>
    <property type="match status" value="1"/>
</dbReference>
<keyword evidence="3 10" id="KW-0436">Ligase</keyword>
<dbReference type="PROSITE" id="PS00178">
    <property type="entry name" value="AA_TRNA_LIGASE_I"/>
    <property type="match status" value="1"/>
</dbReference>
<evidence type="ECO:0000256" key="9">
    <source>
        <dbReference type="NCBIfam" id="TIGR00233"/>
    </source>
</evidence>
<dbReference type="Gene3D" id="3.40.50.620">
    <property type="entry name" value="HUPs"/>
    <property type="match status" value="1"/>
</dbReference>
<reference evidence="11" key="1">
    <citation type="submission" date="2020-10" db="EMBL/GenBank/DDBJ databases">
        <authorList>
            <person name="Gilroy R."/>
        </authorList>
    </citation>
    <scope>NUCLEOTIDE SEQUENCE</scope>
    <source>
        <strain evidence="11">CHK147-3167</strain>
    </source>
</reference>
<dbReference type="GO" id="GO:0004830">
    <property type="term" value="F:tryptophan-tRNA ligase activity"/>
    <property type="evidence" value="ECO:0007669"/>
    <property type="project" value="UniProtKB-UniRule"/>
</dbReference>
<dbReference type="GO" id="GO:0006436">
    <property type="term" value="P:tryptophanyl-tRNA aminoacylation"/>
    <property type="evidence" value="ECO:0007669"/>
    <property type="project" value="UniProtKB-UniRule"/>
</dbReference>
<protein>
    <recommendedName>
        <fullName evidence="2 9">Tryptophan--tRNA ligase</fullName>
        <ecNumber evidence="2 9">6.1.1.2</ecNumber>
    </recommendedName>
</protein>
<dbReference type="Gene3D" id="1.10.240.10">
    <property type="entry name" value="Tyrosyl-Transfer RNA Synthetase"/>
    <property type="match status" value="1"/>
</dbReference>
<dbReference type="GO" id="GO:0005524">
    <property type="term" value="F:ATP binding"/>
    <property type="evidence" value="ECO:0007669"/>
    <property type="project" value="UniProtKB-KW"/>
</dbReference>
<sequence length="360" mass="41112">MQKIILTGDRPTGKLHIGHYAGSLKNRVELQDSGNFDEIYIEIADAQALTDNADNPEKIRQNVIEVVLDYLACGIDPKKTSIFIQSAVPELCELTFYYLNLVTVSRLERNPTIKDEIKLRGFKTSIPAGFLAYPVSQAADITAFKATLVPVGEDQLPMLEQTKEIVRSFNNIYGKTLVEPEILLPKNKLCSRLPGLDGNAKMSKSLGNCIYLSDSEEEVKKKIMSMYTDPTHLKIEDPGHTENNPVFIYLEAFSNASHFAKYWPEFQNLDELKKAYEKGGIGDMKVKKFLNNVMEETLKPIRERRKYWENHIKEVYQILKDGTEKARQKAIETTKEVKAAMGINYFENDSWIKEQENKFN</sequence>
<keyword evidence="6 10" id="KW-0648">Protein biosynthesis</keyword>
<comment type="catalytic activity">
    <reaction evidence="8">
        <text>tRNA(Trp) + L-tryptophan + ATP = L-tryptophyl-tRNA(Trp) + AMP + diphosphate + H(+)</text>
        <dbReference type="Rhea" id="RHEA:24080"/>
        <dbReference type="Rhea" id="RHEA-COMP:9671"/>
        <dbReference type="Rhea" id="RHEA-COMP:9705"/>
        <dbReference type="ChEBI" id="CHEBI:15378"/>
        <dbReference type="ChEBI" id="CHEBI:30616"/>
        <dbReference type="ChEBI" id="CHEBI:33019"/>
        <dbReference type="ChEBI" id="CHEBI:57912"/>
        <dbReference type="ChEBI" id="CHEBI:78442"/>
        <dbReference type="ChEBI" id="CHEBI:78535"/>
        <dbReference type="ChEBI" id="CHEBI:456215"/>
        <dbReference type="EC" id="6.1.1.2"/>
    </reaction>
</comment>
<dbReference type="InterPro" id="IPR002306">
    <property type="entry name" value="Trp-tRNA-ligase"/>
</dbReference>
<keyword evidence="5 10" id="KW-0067">ATP-binding</keyword>
<keyword evidence="7 10" id="KW-0030">Aminoacyl-tRNA synthetase</keyword>
<evidence type="ECO:0000256" key="7">
    <source>
        <dbReference type="ARBA" id="ARBA00023146"/>
    </source>
</evidence>
<gene>
    <name evidence="11" type="primary">trpS</name>
    <name evidence="11" type="ORF">IAB27_07165</name>
</gene>
<dbReference type="InterPro" id="IPR002305">
    <property type="entry name" value="aa-tRNA-synth_Ic"/>
</dbReference>
<comment type="caution">
    <text evidence="11">The sequence shown here is derived from an EMBL/GenBank/DDBJ whole genome shotgun (WGS) entry which is preliminary data.</text>
</comment>
<dbReference type="EC" id="6.1.1.2" evidence="2 9"/>
<evidence type="ECO:0000313" key="11">
    <source>
        <dbReference type="EMBL" id="HIQ91382.1"/>
    </source>
</evidence>
<dbReference type="SUPFAM" id="SSF52374">
    <property type="entry name" value="Nucleotidylyl transferase"/>
    <property type="match status" value="1"/>
</dbReference>
<dbReference type="Pfam" id="PF00579">
    <property type="entry name" value="tRNA-synt_1b"/>
    <property type="match status" value="1"/>
</dbReference>
<dbReference type="FunFam" id="3.40.50.620:FF:000094">
    <property type="entry name" value="Tryptophan--tRNA ligase"/>
    <property type="match status" value="1"/>
</dbReference>
<dbReference type="AlphaFoldDB" id="A0A9D1CZ37"/>
<dbReference type="NCBIfam" id="TIGR00233">
    <property type="entry name" value="trpS"/>
    <property type="match status" value="1"/>
</dbReference>
<evidence type="ECO:0000256" key="6">
    <source>
        <dbReference type="ARBA" id="ARBA00022917"/>
    </source>
</evidence>
<dbReference type="Proteomes" id="UP000886786">
    <property type="component" value="Unassembled WGS sequence"/>
</dbReference>
<dbReference type="EMBL" id="DVFV01000123">
    <property type="protein sequence ID" value="HIQ91382.1"/>
    <property type="molecule type" value="Genomic_DNA"/>
</dbReference>
<organism evidence="11 12">
    <name type="scientific">Candidatus Coprosoma intestinipullorum</name>
    <dbReference type="NCBI Taxonomy" id="2840752"/>
    <lineage>
        <taxon>Bacteria</taxon>
        <taxon>Bacillati</taxon>
        <taxon>Bacillota</taxon>
        <taxon>Bacillota incertae sedis</taxon>
        <taxon>Candidatus Coprosoma</taxon>
    </lineage>
</organism>
<dbReference type="PRINTS" id="PR01039">
    <property type="entry name" value="TRNASYNTHTRP"/>
</dbReference>
<evidence type="ECO:0000256" key="2">
    <source>
        <dbReference type="ARBA" id="ARBA00013161"/>
    </source>
</evidence>
<name>A0A9D1CZ37_9FIRM</name>
<dbReference type="InterPro" id="IPR014729">
    <property type="entry name" value="Rossmann-like_a/b/a_fold"/>
</dbReference>
<dbReference type="FunFam" id="1.10.240.10:FF:000005">
    <property type="entry name" value="Tryptophan--tRNA ligase"/>
    <property type="match status" value="1"/>
</dbReference>